<dbReference type="PROSITE" id="PS50263">
    <property type="entry name" value="CN_HYDROLASE"/>
    <property type="match status" value="1"/>
</dbReference>
<dbReference type="PANTHER" id="PTHR23088">
    <property type="entry name" value="NITRILASE-RELATED"/>
    <property type="match status" value="1"/>
</dbReference>
<dbReference type="PROSITE" id="PS01227">
    <property type="entry name" value="UPF0012"/>
    <property type="match status" value="1"/>
</dbReference>
<evidence type="ECO:0000256" key="2">
    <source>
        <dbReference type="ARBA" id="ARBA00022801"/>
    </source>
</evidence>
<proteinExistence type="inferred from homology"/>
<dbReference type="Pfam" id="PF00795">
    <property type="entry name" value="CN_hydrolase"/>
    <property type="match status" value="1"/>
</dbReference>
<dbReference type="GO" id="GO:0016746">
    <property type="term" value="F:acyltransferase activity"/>
    <property type="evidence" value="ECO:0007669"/>
    <property type="project" value="UniProtKB-KW"/>
</dbReference>
<dbReference type="GO" id="GO:0016811">
    <property type="term" value="F:hydrolase activity, acting on carbon-nitrogen (but not peptide) bonds, in linear amides"/>
    <property type="evidence" value="ECO:0007669"/>
    <property type="project" value="InterPro"/>
</dbReference>
<name>R4YJY9_OLEAN</name>
<evidence type="ECO:0000313" key="5">
    <source>
        <dbReference type="Proteomes" id="UP000032749"/>
    </source>
</evidence>
<keyword evidence="5" id="KW-1185">Reference proteome</keyword>
<dbReference type="PANTHER" id="PTHR23088:SF27">
    <property type="entry name" value="DEAMINATED GLUTATHIONE AMIDASE"/>
    <property type="match status" value="1"/>
</dbReference>
<dbReference type="HOGENOM" id="CLU_030130_1_2_6"/>
<dbReference type="STRING" id="698738.OLEAN_C04360"/>
<dbReference type="Proteomes" id="UP000032749">
    <property type="component" value="Chromosome"/>
</dbReference>
<dbReference type="AlphaFoldDB" id="R4YJY9"/>
<feature type="domain" description="CN hydrolase" evidence="3">
    <location>
        <begin position="11"/>
        <end position="260"/>
    </location>
</feature>
<reference evidence="4 5" key="1">
    <citation type="journal article" date="2013" name="Nat. Commun.">
        <title>Genome sequence and functional genomic analysis of the oil-degrading bacterium Oleispira antarctica.</title>
        <authorList>
            <person name="Kube M."/>
            <person name="Chernikova T.N."/>
            <person name="Al-Ramahi Y."/>
            <person name="Beloqui A."/>
            <person name="Lopez-Cortez N."/>
            <person name="Guazzaroni M.E."/>
            <person name="Heipieper H.J."/>
            <person name="Klages S."/>
            <person name="Kotsyurbenko O.R."/>
            <person name="Langer I."/>
            <person name="Nechitaylo T.Y."/>
            <person name="Lunsdorf H."/>
            <person name="Fernandez M."/>
            <person name="Juarez S."/>
            <person name="Ciordia S."/>
            <person name="Singer A."/>
            <person name="Kagan O."/>
            <person name="Egorova O."/>
            <person name="Petit P.A."/>
            <person name="Stogios P."/>
            <person name="Kim Y."/>
            <person name="Tchigvintsev A."/>
            <person name="Flick R."/>
            <person name="Denaro R."/>
            <person name="Genovese M."/>
            <person name="Albar J.P."/>
            <person name="Reva O.N."/>
            <person name="Martinez-Gomariz M."/>
            <person name="Tran H."/>
            <person name="Ferrer M."/>
            <person name="Savchenko A."/>
            <person name="Yakunin A.F."/>
            <person name="Yakimov M.M."/>
            <person name="Golyshina O.V."/>
            <person name="Reinhardt R."/>
            <person name="Golyshin P.N."/>
        </authorList>
    </citation>
    <scope>NUCLEOTIDE SEQUENCE [LARGE SCALE GENOMIC DNA]</scope>
</reference>
<gene>
    <name evidence="4" type="ORF">OLEAN_C04360</name>
</gene>
<protein>
    <submittedName>
        <fullName evidence="4">Nitrilase/cyanide hydratase and apolipoprotein N-acyltransferase</fullName>
    </submittedName>
</protein>
<dbReference type="EMBL" id="FO203512">
    <property type="protein sequence ID" value="CCK74612.1"/>
    <property type="molecule type" value="Genomic_DNA"/>
</dbReference>
<keyword evidence="2" id="KW-0378">Hydrolase</keyword>
<organism evidence="4 5">
    <name type="scientific">Oleispira antarctica RB-8</name>
    <dbReference type="NCBI Taxonomy" id="698738"/>
    <lineage>
        <taxon>Bacteria</taxon>
        <taxon>Pseudomonadati</taxon>
        <taxon>Pseudomonadota</taxon>
        <taxon>Gammaproteobacteria</taxon>
        <taxon>Oceanospirillales</taxon>
        <taxon>Oceanospirillaceae</taxon>
        <taxon>Oleispira</taxon>
    </lineage>
</organism>
<dbReference type="InterPro" id="IPR003010">
    <property type="entry name" value="C-N_Hydrolase"/>
</dbReference>
<dbReference type="SUPFAM" id="SSF56317">
    <property type="entry name" value="Carbon-nitrogen hydrolase"/>
    <property type="match status" value="1"/>
</dbReference>
<dbReference type="Gene3D" id="3.60.110.10">
    <property type="entry name" value="Carbon-nitrogen hydrolase"/>
    <property type="match status" value="1"/>
</dbReference>
<evidence type="ECO:0000256" key="1">
    <source>
        <dbReference type="ARBA" id="ARBA00010613"/>
    </source>
</evidence>
<keyword evidence="4" id="KW-0808">Transferase</keyword>
<evidence type="ECO:0000259" key="3">
    <source>
        <dbReference type="PROSITE" id="PS50263"/>
    </source>
</evidence>
<comment type="similarity">
    <text evidence="1">Belongs to the carbon-nitrogen hydrolase superfamily. NIT1/NIT2 family.</text>
</comment>
<dbReference type="InterPro" id="IPR045254">
    <property type="entry name" value="Nit1/2_C-N_Hydrolase"/>
</dbReference>
<dbReference type="InterPro" id="IPR036526">
    <property type="entry name" value="C-N_Hydrolase_sf"/>
</dbReference>
<accession>R4YJY9</accession>
<dbReference type="InterPro" id="IPR001110">
    <property type="entry name" value="UPF0012_CS"/>
</dbReference>
<dbReference type="KEGG" id="oai:OLEAN_C04360"/>
<dbReference type="PATRIC" id="fig|698738.3.peg.451"/>
<evidence type="ECO:0000313" key="4">
    <source>
        <dbReference type="EMBL" id="CCK74612.1"/>
    </source>
</evidence>
<keyword evidence="4" id="KW-0012">Acyltransferase</keyword>
<dbReference type="CDD" id="cd07572">
    <property type="entry name" value="nit"/>
    <property type="match status" value="1"/>
</dbReference>
<sequence length="279" mass="31377">MKTNDSKKLTAKLAAIQITTGLNVEKNLAAVELQIQAAAKQGANIIALPEVFACYDSQKYLALGRQEITVLGTLRSRMSAWAKNNKVYLIGGTIPVLDPQTSKVYPRCYFYNDEGEELGYYDKLHLFDVDVDDAQGRYRESDMFLSGDEIKVFPTPYGNVGLTICYDLRFPYLFDHLRKAGADIISVVAAFTETTGKAHWQTLLQARAIEQQCYVLAANQWGQHDDKRRTFGHSMVISPWGEILDQLPTGQGIAIAEIDLSEVERIRRKMPIANHQRTL</sequence>
<keyword evidence="4" id="KW-0449">Lipoprotein</keyword>
<dbReference type="OrthoDB" id="9811121at2"/>